<dbReference type="GO" id="GO:0005524">
    <property type="term" value="F:ATP binding"/>
    <property type="evidence" value="ECO:0007669"/>
    <property type="project" value="InterPro"/>
</dbReference>
<reference evidence="5" key="2">
    <citation type="submission" date="2018-11" db="EMBL/GenBank/DDBJ databases">
        <title>Shewanella sp. R106.</title>
        <authorList>
            <person name="Hwang Y.J."/>
            <person name="Hwang C.Y."/>
        </authorList>
    </citation>
    <scope>NUCLEOTIDE SEQUENCE [LARGE SCALE GENOMIC DNA]</scope>
    <source>
        <strain evidence="5">R106</strain>
    </source>
</reference>
<dbReference type="Gene3D" id="3.40.50.300">
    <property type="entry name" value="P-loop containing nucleotide triphosphate hydrolases"/>
    <property type="match status" value="1"/>
</dbReference>
<evidence type="ECO:0000313" key="5">
    <source>
        <dbReference type="Proteomes" id="UP000278855"/>
    </source>
</evidence>
<dbReference type="Proteomes" id="UP000273778">
    <property type="component" value="Chromosome"/>
</dbReference>
<evidence type="ECO:0000259" key="1">
    <source>
        <dbReference type="Pfam" id="PF04851"/>
    </source>
</evidence>
<reference evidence="2 4" key="1">
    <citation type="submission" date="2018-11" db="EMBL/GenBank/DDBJ databases">
        <title>Shewanella sp. M2.</title>
        <authorList>
            <person name="Hwang Y.J."/>
            <person name="Hwang C.Y."/>
        </authorList>
    </citation>
    <scope>NUCLEOTIDE SEQUENCE [LARGE SCALE GENOMIC DNA]</scope>
    <source>
        <strain evidence="2 4">M2</strain>
    </source>
</reference>
<dbReference type="InterPro" id="IPR027417">
    <property type="entry name" value="P-loop_NTPase"/>
</dbReference>
<protein>
    <submittedName>
        <fullName evidence="3">AAA family ATPase</fullName>
    </submittedName>
</protein>
<dbReference type="Pfam" id="PF04851">
    <property type="entry name" value="ResIII"/>
    <property type="match status" value="1"/>
</dbReference>
<dbReference type="GO" id="GO:0003677">
    <property type="term" value="F:DNA binding"/>
    <property type="evidence" value="ECO:0007669"/>
    <property type="project" value="InterPro"/>
</dbReference>
<proteinExistence type="predicted"/>
<dbReference type="AlphaFoldDB" id="A0A3N4EBD8"/>
<dbReference type="InterPro" id="IPR006935">
    <property type="entry name" value="Helicase/UvrB_N"/>
</dbReference>
<sequence>MNLRHWQEQCINQALNKYYTEDQHFLTLATPGAGKTLMASALANELLKNNIIDLVICFSPSAIVAQDFAESLETQVGERFDGLMGAKGRSLTYQSLQYLDDQFWQLFKSNRIFVIFDEIHHCAGSNLENANSWGERILLNIRKRSINRTYQ</sequence>
<dbReference type="EMBL" id="CP034073">
    <property type="protein sequence ID" value="AZG36453.1"/>
    <property type="molecule type" value="Genomic_DNA"/>
</dbReference>
<keyword evidence="4" id="KW-1185">Reference proteome</keyword>
<evidence type="ECO:0000313" key="3">
    <source>
        <dbReference type="EMBL" id="RPA34298.1"/>
    </source>
</evidence>
<evidence type="ECO:0000313" key="4">
    <source>
        <dbReference type="Proteomes" id="UP000273778"/>
    </source>
</evidence>
<accession>A0A3N4EBD8</accession>
<feature type="domain" description="Helicase/UvrB N-terminal" evidence="1">
    <location>
        <begin position="1"/>
        <end position="129"/>
    </location>
</feature>
<dbReference type="EMBL" id="RKKB01000001">
    <property type="protein sequence ID" value="RPA34298.1"/>
    <property type="molecule type" value="Genomic_DNA"/>
</dbReference>
<evidence type="ECO:0000313" key="2">
    <source>
        <dbReference type="EMBL" id="AZG36453.1"/>
    </source>
</evidence>
<reference evidence="3" key="3">
    <citation type="submission" date="2018-11" db="EMBL/GenBank/DDBJ databases">
        <authorList>
            <person name="Hwang Y.J."/>
            <person name="Hwang C.Y."/>
        </authorList>
    </citation>
    <scope>NUCLEOTIDE SEQUENCE</scope>
    <source>
        <strain evidence="3">R106</strain>
    </source>
</reference>
<gene>
    <name evidence="3" type="ORF">EGC77_01005</name>
    <name evidence="2" type="ORF">EGC80_17385</name>
</gene>
<name>A0A3N4EBD8_9GAMM</name>
<dbReference type="Proteomes" id="UP000278855">
    <property type="component" value="Unassembled WGS sequence"/>
</dbReference>
<dbReference type="KEGG" id="spsr:EGC80_17385"/>
<dbReference type="RefSeq" id="WP_124011566.1">
    <property type="nucleotide sequence ID" value="NZ_CP034073.1"/>
</dbReference>
<organism evidence="3 5">
    <name type="scientific">Shewanella psychromarinicola</name>
    <dbReference type="NCBI Taxonomy" id="2487742"/>
    <lineage>
        <taxon>Bacteria</taxon>
        <taxon>Pseudomonadati</taxon>
        <taxon>Pseudomonadota</taxon>
        <taxon>Gammaproteobacteria</taxon>
        <taxon>Alteromonadales</taxon>
        <taxon>Shewanellaceae</taxon>
        <taxon>Shewanella</taxon>
    </lineage>
</organism>
<dbReference type="GO" id="GO:0016787">
    <property type="term" value="F:hydrolase activity"/>
    <property type="evidence" value="ECO:0007669"/>
    <property type="project" value="InterPro"/>
</dbReference>
<dbReference type="OrthoDB" id="5165890at2"/>
<dbReference type="SUPFAM" id="SSF52540">
    <property type="entry name" value="P-loop containing nucleoside triphosphate hydrolases"/>
    <property type="match status" value="1"/>
</dbReference>